<name>A0A157S757_9BORD</name>
<dbReference type="PATRIC" id="fig|123899.6.peg.153"/>
<dbReference type="KEGG" id="btrm:SAMEA390648700164"/>
<dbReference type="Proteomes" id="UP000076825">
    <property type="component" value="Chromosome 1"/>
</dbReference>
<reference evidence="1 2" key="1">
    <citation type="submission" date="2016-04" db="EMBL/GenBank/DDBJ databases">
        <authorList>
            <consortium name="Pathogen Informatics"/>
        </authorList>
    </citation>
    <scope>NUCLEOTIDE SEQUENCE [LARGE SCALE GENOMIC DNA]</scope>
    <source>
        <strain evidence="1 2">H044680328</strain>
    </source>
</reference>
<evidence type="ECO:0000313" key="1">
    <source>
        <dbReference type="EMBL" id="SAI66244.1"/>
    </source>
</evidence>
<dbReference type="GeneID" id="56588419"/>
<proteinExistence type="predicted"/>
<dbReference type="RefSeq" id="WP_063491399.1">
    <property type="nucleotide sequence ID" value="NZ_CP016340.1"/>
</dbReference>
<organism evidence="1 2">
    <name type="scientific">Bordetella trematum</name>
    <dbReference type="NCBI Taxonomy" id="123899"/>
    <lineage>
        <taxon>Bacteria</taxon>
        <taxon>Pseudomonadati</taxon>
        <taxon>Pseudomonadota</taxon>
        <taxon>Betaproteobacteria</taxon>
        <taxon>Burkholderiales</taxon>
        <taxon>Alcaligenaceae</taxon>
        <taxon>Bordetella</taxon>
    </lineage>
</organism>
<gene>
    <name evidence="1" type="ORF">SAMEA3906487_00164</name>
</gene>
<dbReference type="STRING" id="123899.SAMEA3906487_00164"/>
<accession>A0A157S757</accession>
<keyword evidence="2" id="KW-1185">Reference proteome</keyword>
<protein>
    <submittedName>
        <fullName evidence="1">Uncharacterized protein</fullName>
    </submittedName>
</protein>
<dbReference type="EMBL" id="LT546645">
    <property type="protein sequence ID" value="SAI66244.1"/>
    <property type="molecule type" value="Genomic_DNA"/>
</dbReference>
<dbReference type="AlphaFoldDB" id="A0A157S757"/>
<evidence type="ECO:0000313" key="2">
    <source>
        <dbReference type="Proteomes" id="UP000076825"/>
    </source>
</evidence>
<sequence length="171" mass="18843">MYSAHEQECRLHFDSNTKKDDQPSATLKLTYSTSNDVLSEFSPDLKASLYRRPHRGEGDMADNADPRLDDPGYLPCLKFPNMQNKVVLSEKVVGATVIVHHGIGGKSDLTMEECTVSKFRLDPQEGGTVVVSMEVDCVPTKEQAGELHMKQNQDVVVSIVPPSANDGQLQL</sequence>